<feature type="region of interest" description="Disordered" evidence="1">
    <location>
        <begin position="102"/>
        <end position="126"/>
    </location>
</feature>
<dbReference type="KEGG" id="dla:I6G47_14720"/>
<feature type="region of interest" description="Disordered" evidence="1">
    <location>
        <begin position="1"/>
        <end position="52"/>
    </location>
</feature>
<dbReference type="EMBL" id="CP065748">
    <property type="protein sequence ID" value="QPS84231.1"/>
    <property type="molecule type" value="Genomic_DNA"/>
</dbReference>
<proteinExistence type="predicted"/>
<evidence type="ECO:0000313" key="3">
    <source>
        <dbReference type="EMBL" id="SDZ52063.1"/>
    </source>
</evidence>
<keyword evidence="5" id="KW-1185">Reference proteome</keyword>
<dbReference type="EMBL" id="FNPE01000031">
    <property type="protein sequence ID" value="SDZ52063.1"/>
    <property type="molecule type" value="Genomic_DNA"/>
</dbReference>
<dbReference type="AlphaFoldDB" id="A0A1H3TP49"/>
<reference evidence="2 5" key="2">
    <citation type="submission" date="2020-12" db="EMBL/GenBank/DDBJ databases">
        <title>FDA dAtabase for Regulatory Grade micrObial Sequences (FDA-ARGOS): Supporting development and validation of Infectious Disease Dx tests.</title>
        <authorList>
            <person name="Sproer C."/>
            <person name="Gronow S."/>
            <person name="Severitt S."/>
            <person name="Schroder I."/>
            <person name="Tallon L."/>
            <person name="Sadzewicz L."/>
            <person name="Zhao X."/>
            <person name="Boylan J."/>
            <person name="Ott S."/>
            <person name="Bowen H."/>
            <person name="Vavikolanu K."/>
            <person name="Mehta A."/>
            <person name="Aluvathingal J."/>
            <person name="Nadendla S."/>
            <person name="Lowell S."/>
            <person name="Myers T."/>
            <person name="Yan Y."/>
            <person name="Sichtig H."/>
        </authorList>
    </citation>
    <scope>NUCLEOTIDE SEQUENCE [LARGE SCALE GENOMIC DNA]</scope>
    <source>
        <strain evidence="2 5">FDAARGOS_890</strain>
    </source>
</reference>
<dbReference type="RefSeq" id="WP_016450091.1">
    <property type="nucleotide sequence ID" value="NZ_CP065748.1"/>
</dbReference>
<accession>A0A1H3TP49</accession>
<dbReference type="Proteomes" id="UP000595064">
    <property type="component" value="Chromosome"/>
</dbReference>
<evidence type="ECO:0000313" key="4">
    <source>
        <dbReference type="Proteomes" id="UP000183417"/>
    </source>
</evidence>
<dbReference type="GeneID" id="94694419"/>
<dbReference type="Proteomes" id="UP000183417">
    <property type="component" value="Unassembled WGS sequence"/>
</dbReference>
<name>A0A1H3TP49_9BURK</name>
<protein>
    <submittedName>
        <fullName evidence="2">Bacteriocin</fullName>
    </submittedName>
</protein>
<evidence type="ECO:0000313" key="5">
    <source>
        <dbReference type="Proteomes" id="UP000595064"/>
    </source>
</evidence>
<evidence type="ECO:0000313" key="2">
    <source>
        <dbReference type="EMBL" id="QPS84231.1"/>
    </source>
</evidence>
<evidence type="ECO:0000256" key="1">
    <source>
        <dbReference type="SAM" id="MobiDB-lite"/>
    </source>
</evidence>
<sequence length="126" mass="11873">MNASNKPSIPPVSADAVEDEDLAEQARPGHGVPSQDPEAAAQYQLSPQDAQRESRSVFIGGGVLAGAAAGAAAGAVIAGPVGVVVGGTVGSVAGALGGAAAGAVAPAESAQKPVEKPVPPGSKSSG</sequence>
<organism evidence="3 4">
    <name type="scientific">Delftia lacustris</name>
    <dbReference type="NCBI Taxonomy" id="558537"/>
    <lineage>
        <taxon>Bacteria</taxon>
        <taxon>Pseudomonadati</taxon>
        <taxon>Pseudomonadota</taxon>
        <taxon>Betaproteobacteria</taxon>
        <taxon>Burkholderiales</taxon>
        <taxon>Comamonadaceae</taxon>
        <taxon>Delftia</taxon>
    </lineage>
</organism>
<gene>
    <name evidence="2" type="ORF">I6G47_14720</name>
    <name evidence="3" type="ORF">SAMN05421547_13134</name>
</gene>
<reference evidence="3 4" key="1">
    <citation type="submission" date="2016-10" db="EMBL/GenBank/DDBJ databases">
        <authorList>
            <person name="de Groot N.N."/>
        </authorList>
    </citation>
    <scope>NUCLEOTIDE SEQUENCE [LARGE SCALE GENOMIC DNA]</scope>
    <source>
        <strain evidence="3 4">LMG 24775</strain>
    </source>
</reference>